<dbReference type="OrthoDB" id="10497558at2759"/>
<reference evidence="1" key="1">
    <citation type="journal article" date="2010" name="Science">
        <title>Plasticity of animal genome architecture unmasked by rapid evolution of a pelagic tunicate.</title>
        <authorList>
            <person name="Denoeud F."/>
            <person name="Henriet S."/>
            <person name="Mungpakdee S."/>
            <person name="Aury J.M."/>
            <person name="Da Silva C."/>
            <person name="Brinkmann H."/>
            <person name="Mikhaleva J."/>
            <person name="Olsen L.C."/>
            <person name="Jubin C."/>
            <person name="Canestro C."/>
            <person name="Bouquet J.M."/>
            <person name="Danks G."/>
            <person name="Poulain J."/>
            <person name="Campsteijn C."/>
            <person name="Adamski M."/>
            <person name="Cross I."/>
            <person name="Yadetie F."/>
            <person name="Muffato M."/>
            <person name="Louis A."/>
            <person name="Butcher S."/>
            <person name="Tsagkogeorga G."/>
            <person name="Konrad A."/>
            <person name="Singh S."/>
            <person name="Jensen M.F."/>
            <person name="Cong E.H."/>
            <person name="Eikeseth-Otteraa H."/>
            <person name="Noel B."/>
            <person name="Anthouard V."/>
            <person name="Porcel B.M."/>
            <person name="Kachouri-Lafond R."/>
            <person name="Nishino A."/>
            <person name="Ugolini M."/>
            <person name="Chourrout P."/>
            <person name="Nishida H."/>
            <person name="Aasland R."/>
            <person name="Huzurbazar S."/>
            <person name="Westhof E."/>
            <person name="Delsuc F."/>
            <person name="Lehrach H."/>
            <person name="Reinhardt R."/>
            <person name="Weissenbach J."/>
            <person name="Roy S.W."/>
            <person name="Artiguenave F."/>
            <person name="Postlethwait J.H."/>
            <person name="Manak J.R."/>
            <person name="Thompson E.M."/>
            <person name="Jaillon O."/>
            <person name="Du Pasquier L."/>
            <person name="Boudinot P."/>
            <person name="Liberles D.A."/>
            <person name="Volff J.N."/>
            <person name="Philippe H."/>
            <person name="Lenhard B."/>
            <person name="Roest Crollius H."/>
            <person name="Wincker P."/>
            <person name="Chourrout D."/>
        </authorList>
    </citation>
    <scope>NUCLEOTIDE SEQUENCE [LARGE SCALE GENOMIC DNA]</scope>
</reference>
<evidence type="ECO:0000313" key="1">
    <source>
        <dbReference type="EMBL" id="CBY15399.1"/>
    </source>
</evidence>
<gene>
    <name evidence="1" type="ORF">GSOID_T00012314001</name>
</gene>
<dbReference type="Proteomes" id="UP000001307">
    <property type="component" value="Unassembled WGS sequence"/>
</dbReference>
<proteinExistence type="predicted"/>
<name>E4Y0J1_OIKDI</name>
<accession>E4Y0J1</accession>
<dbReference type="AlphaFoldDB" id="E4Y0J1"/>
<evidence type="ECO:0000313" key="2">
    <source>
        <dbReference type="Proteomes" id="UP000001307"/>
    </source>
</evidence>
<protein>
    <submittedName>
        <fullName evidence="1">Uncharacterized protein</fullName>
    </submittedName>
</protein>
<dbReference type="EMBL" id="FN653502">
    <property type="protein sequence ID" value="CBY15399.1"/>
    <property type="molecule type" value="Genomic_DNA"/>
</dbReference>
<organism evidence="1">
    <name type="scientific">Oikopleura dioica</name>
    <name type="common">Tunicate</name>
    <dbReference type="NCBI Taxonomy" id="34765"/>
    <lineage>
        <taxon>Eukaryota</taxon>
        <taxon>Metazoa</taxon>
        <taxon>Chordata</taxon>
        <taxon>Tunicata</taxon>
        <taxon>Appendicularia</taxon>
        <taxon>Copelata</taxon>
        <taxon>Oikopleuridae</taxon>
        <taxon>Oikopleura</taxon>
    </lineage>
</organism>
<sequence length="277" mass="31585">MKKKSEKLKSKIHRLNVKLLLQFSPASAIDALSPNFGLISRLSESSQLPVSSKAINEQLAHSETLPLKMIRSFCLEKFEKWNYEEFLKIINSRNCDNDDTLLFIDEIDEKIILPAVQVFHRTHSPELNLVGLLATISDHLWTLSKSARVFLKEASNFYMLKSDRIIFARVLYHLKLVDTAKNRELLHLFEQLHKSSCSLDSSVLAAHADLVSECDESSELVFDFVDEDSENESVSEIDALLSSVDFECDEEPIWEDLASLVYSKADFRTFISLRPAS</sequence>
<dbReference type="InParanoid" id="E4Y0J1"/>
<keyword evidence="2" id="KW-1185">Reference proteome</keyword>